<evidence type="ECO:0000256" key="1">
    <source>
        <dbReference type="ARBA" id="ARBA00004651"/>
    </source>
</evidence>
<feature type="transmembrane region" description="Helical" evidence="10">
    <location>
        <begin position="148"/>
        <end position="169"/>
    </location>
</feature>
<dbReference type="PANTHER" id="PTHR11334">
    <property type="entry name" value="MAS-RELATED G-PROTEIN COUPLED RECEPTOR"/>
    <property type="match status" value="1"/>
</dbReference>
<protein>
    <recommendedName>
        <fullName evidence="11">G-protein coupled receptors family 1 profile domain-containing protein</fullName>
    </recommendedName>
</protein>
<keyword evidence="13" id="KW-1185">Reference proteome</keyword>
<dbReference type="InterPro" id="IPR000276">
    <property type="entry name" value="GPCR_Rhodpsn"/>
</dbReference>
<dbReference type="InterPro" id="IPR017452">
    <property type="entry name" value="GPCR_Rhodpsn_7TM"/>
</dbReference>
<keyword evidence="4 10" id="KW-1133">Transmembrane helix</keyword>
<feature type="transmembrane region" description="Helical" evidence="10">
    <location>
        <begin position="107"/>
        <end position="128"/>
    </location>
</feature>
<evidence type="ECO:0000313" key="13">
    <source>
        <dbReference type="Proteomes" id="UP000472274"/>
    </source>
</evidence>
<feature type="transmembrane region" description="Helical" evidence="10">
    <location>
        <begin position="12"/>
        <end position="35"/>
    </location>
</feature>
<dbReference type="Gene3D" id="1.20.1070.10">
    <property type="entry name" value="Rhodopsin 7-helix transmembrane proteins"/>
    <property type="match status" value="1"/>
</dbReference>
<dbReference type="GO" id="GO:0004930">
    <property type="term" value="F:G protein-coupled receptor activity"/>
    <property type="evidence" value="ECO:0007669"/>
    <property type="project" value="UniProtKB-KW"/>
</dbReference>
<keyword evidence="8" id="KW-0807">Transducer</keyword>
<keyword evidence="3 10" id="KW-0812">Transmembrane</keyword>
<feature type="domain" description="G-protein coupled receptors family 1 profile" evidence="11">
    <location>
        <begin position="27"/>
        <end position="233"/>
    </location>
</feature>
<dbReference type="SUPFAM" id="SSF81321">
    <property type="entry name" value="Family A G protein-coupled receptor-like"/>
    <property type="match status" value="1"/>
</dbReference>
<evidence type="ECO:0000313" key="12">
    <source>
        <dbReference type="Ensembl" id="ENSTMTP00000014849.1"/>
    </source>
</evidence>
<proteinExistence type="inferred from homology"/>
<evidence type="ECO:0000256" key="3">
    <source>
        <dbReference type="ARBA" id="ARBA00022692"/>
    </source>
</evidence>
<evidence type="ECO:0000256" key="8">
    <source>
        <dbReference type="ARBA" id="ARBA00023224"/>
    </source>
</evidence>
<comment type="similarity">
    <text evidence="9">Belongs to the G-protein coupled receptor 1 family. Mas subfamily.</text>
</comment>
<organism evidence="12 13">
    <name type="scientific">Terrapene triunguis</name>
    <name type="common">Three-toed box turtle</name>
    <dbReference type="NCBI Taxonomy" id="2587831"/>
    <lineage>
        <taxon>Eukaryota</taxon>
        <taxon>Metazoa</taxon>
        <taxon>Chordata</taxon>
        <taxon>Craniata</taxon>
        <taxon>Vertebrata</taxon>
        <taxon>Euteleostomi</taxon>
        <taxon>Archelosauria</taxon>
        <taxon>Testudinata</taxon>
        <taxon>Testudines</taxon>
        <taxon>Cryptodira</taxon>
        <taxon>Durocryptodira</taxon>
        <taxon>Testudinoidea</taxon>
        <taxon>Emydidae</taxon>
        <taxon>Terrapene</taxon>
    </lineage>
</organism>
<evidence type="ECO:0000256" key="5">
    <source>
        <dbReference type="ARBA" id="ARBA00023040"/>
    </source>
</evidence>
<evidence type="ECO:0000256" key="6">
    <source>
        <dbReference type="ARBA" id="ARBA00023136"/>
    </source>
</evidence>
<name>A0A674J5X5_9SAUR</name>
<evidence type="ECO:0000256" key="7">
    <source>
        <dbReference type="ARBA" id="ARBA00023170"/>
    </source>
</evidence>
<reference evidence="12" key="2">
    <citation type="submission" date="2025-09" db="UniProtKB">
        <authorList>
            <consortium name="Ensembl"/>
        </authorList>
    </citation>
    <scope>IDENTIFICATION</scope>
</reference>
<evidence type="ECO:0000256" key="9">
    <source>
        <dbReference type="ARBA" id="ARBA00061394"/>
    </source>
</evidence>
<keyword evidence="7" id="KW-0675">Receptor</keyword>
<dbReference type="Proteomes" id="UP000472274">
    <property type="component" value="Unplaced"/>
</dbReference>
<keyword evidence="2" id="KW-1003">Cell membrane</keyword>
<feature type="transmembrane region" description="Helical" evidence="10">
    <location>
        <begin position="213"/>
        <end position="236"/>
    </location>
</feature>
<dbReference type="PRINTS" id="PR00237">
    <property type="entry name" value="GPCRRHODOPSN"/>
</dbReference>
<dbReference type="Ensembl" id="ENSTMTT00000015366.1">
    <property type="protein sequence ID" value="ENSTMTP00000014849.1"/>
    <property type="gene ID" value="ENSTMTG00000010686.1"/>
</dbReference>
<dbReference type="PROSITE" id="PS50262">
    <property type="entry name" value="G_PROTEIN_RECEP_F1_2"/>
    <property type="match status" value="1"/>
</dbReference>
<dbReference type="GeneTree" id="ENSGT01030000234639"/>
<feature type="transmembrane region" description="Helical" evidence="10">
    <location>
        <begin position="80"/>
        <end position="100"/>
    </location>
</feature>
<accession>A0A674J5X5</accession>
<evidence type="ECO:0000259" key="11">
    <source>
        <dbReference type="PROSITE" id="PS50262"/>
    </source>
</evidence>
<sequence length="276" mass="31630">MTEPKTILLKLSINGVILLICLFGLVGNGIVLWFLSFHIKRNLFTVYILNLGMANFGFLLFLAVSLTIDMMNNLFCFSLEWRPFLLLIERCLSILFPIWCPCHRPKHLSAIVCSLLWVLSSLLIELVHYFCVLNRTKKCPMTVISMHVLNFLIFTPITVLSNLILSIKVQCSSQQCQPGKLYAVILLTVLFFLVFTGPLSVQSFVLHFNDLFLPIWICLMLASVNSNINPFIYFLVGSYRKWRFRGSVKIALQGVFEEKKKVETVMVISRVTLLPK</sequence>
<dbReference type="GO" id="GO:0005886">
    <property type="term" value="C:plasma membrane"/>
    <property type="evidence" value="ECO:0007669"/>
    <property type="project" value="UniProtKB-SubCell"/>
</dbReference>
<feature type="transmembrane region" description="Helical" evidence="10">
    <location>
        <begin position="181"/>
        <end position="201"/>
    </location>
</feature>
<evidence type="ECO:0000256" key="10">
    <source>
        <dbReference type="SAM" id="Phobius"/>
    </source>
</evidence>
<dbReference type="PANTHER" id="PTHR11334:SF68">
    <property type="entry name" value="G-PROTEIN COUPLED RECEPTORS FAMILY 1 PROFILE DOMAIN-CONTAINING PROTEIN-RELATED"/>
    <property type="match status" value="1"/>
</dbReference>
<dbReference type="PRINTS" id="PR02108">
    <property type="entry name" value="MRGPCRFAMILY"/>
</dbReference>
<feature type="transmembrane region" description="Helical" evidence="10">
    <location>
        <begin position="47"/>
        <end position="68"/>
    </location>
</feature>
<evidence type="ECO:0000256" key="2">
    <source>
        <dbReference type="ARBA" id="ARBA00022475"/>
    </source>
</evidence>
<comment type="subcellular location">
    <subcellularLocation>
        <location evidence="1">Cell membrane</location>
        <topology evidence="1">Multi-pass membrane protein</topology>
    </subcellularLocation>
</comment>
<keyword evidence="6 10" id="KW-0472">Membrane</keyword>
<keyword evidence="5" id="KW-0297">G-protein coupled receptor</keyword>
<reference evidence="12" key="1">
    <citation type="submission" date="2025-08" db="UniProtKB">
        <authorList>
            <consortium name="Ensembl"/>
        </authorList>
    </citation>
    <scope>IDENTIFICATION</scope>
</reference>
<dbReference type="AlphaFoldDB" id="A0A674J5X5"/>
<evidence type="ECO:0000256" key="4">
    <source>
        <dbReference type="ARBA" id="ARBA00022989"/>
    </source>
</evidence>
<dbReference type="InterPro" id="IPR026234">
    <property type="entry name" value="MRGPCRFAMILY"/>
</dbReference>
<dbReference type="FunFam" id="1.20.1070.10:FF:000193">
    <property type="entry name" value="Mas-related G-protein coupled receptor member E"/>
    <property type="match status" value="1"/>
</dbReference>